<name>A0A8B6FCY2_MYTGA</name>
<keyword evidence="7" id="KW-1185">Reference proteome</keyword>
<feature type="domain" description="LRRNT" evidence="5">
    <location>
        <begin position="25"/>
        <end position="60"/>
    </location>
</feature>
<keyword evidence="2 4" id="KW-0732">Signal</keyword>
<evidence type="ECO:0000256" key="1">
    <source>
        <dbReference type="ARBA" id="ARBA00022614"/>
    </source>
</evidence>
<dbReference type="OrthoDB" id="5954366at2759"/>
<dbReference type="SUPFAM" id="SSF52058">
    <property type="entry name" value="L domain-like"/>
    <property type="match status" value="1"/>
</dbReference>
<dbReference type="InterPro" id="IPR032675">
    <property type="entry name" value="LRR_dom_sf"/>
</dbReference>
<reference evidence="6" key="1">
    <citation type="submission" date="2018-11" db="EMBL/GenBank/DDBJ databases">
        <authorList>
            <person name="Alioto T."/>
            <person name="Alioto T."/>
        </authorList>
    </citation>
    <scope>NUCLEOTIDE SEQUENCE</scope>
</reference>
<dbReference type="InterPro" id="IPR050328">
    <property type="entry name" value="Dev_Immune_Receptor"/>
</dbReference>
<dbReference type="Gene3D" id="3.80.10.10">
    <property type="entry name" value="Ribonuclease Inhibitor"/>
    <property type="match status" value="1"/>
</dbReference>
<dbReference type="PANTHER" id="PTHR24373">
    <property type="entry name" value="SLIT RELATED LEUCINE-RICH REPEAT NEURONAL PROTEIN"/>
    <property type="match status" value="1"/>
</dbReference>
<dbReference type="EMBL" id="UYJE01006698">
    <property type="protein sequence ID" value="VDI48133.1"/>
    <property type="molecule type" value="Genomic_DNA"/>
</dbReference>
<feature type="chain" id="PRO_5032751284" description="LRRNT domain-containing protein" evidence="4">
    <location>
        <begin position="25"/>
        <end position="183"/>
    </location>
</feature>
<keyword evidence="3" id="KW-0677">Repeat</keyword>
<keyword evidence="1" id="KW-0433">Leucine-rich repeat</keyword>
<proteinExistence type="predicted"/>
<evidence type="ECO:0000256" key="2">
    <source>
        <dbReference type="ARBA" id="ARBA00022729"/>
    </source>
</evidence>
<dbReference type="InterPro" id="IPR000372">
    <property type="entry name" value="LRRNT"/>
</dbReference>
<dbReference type="SMART" id="SM00013">
    <property type="entry name" value="LRRNT"/>
    <property type="match status" value="1"/>
</dbReference>
<dbReference type="GO" id="GO:0031012">
    <property type="term" value="C:extracellular matrix"/>
    <property type="evidence" value="ECO:0007669"/>
    <property type="project" value="TreeGrafter"/>
</dbReference>
<gene>
    <name evidence="6" type="ORF">MGAL_10B038358</name>
</gene>
<dbReference type="InterPro" id="IPR003591">
    <property type="entry name" value="Leu-rich_rpt_typical-subtyp"/>
</dbReference>
<sequence>MNIMSMDIIIIFVFAVICAGLVEGTCPSTCSCGDDSSGSRINCYSKYLGYIPALPNDTYRLDLQYNNITEIDVQLCKEMPQLHTIYISYNLIIEIPKITFADCEQLYFIDLRNNKIRSIESNTFVNMTNLYELYLYNNEISVIEPFTFVDLPNLYYLHLQYNKIRSLESNTFVNMTNLYYLTG</sequence>
<dbReference type="SMART" id="SM00369">
    <property type="entry name" value="LRR_TYP"/>
    <property type="match status" value="4"/>
</dbReference>
<evidence type="ECO:0000259" key="5">
    <source>
        <dbReference type="SMART" id="SM00013"/>
    </source>
</evidence>
<accession>A0A8B6FCY2</accession>
<evidence type="ECO:0000313" key="7">
    <source>
        <dbReference type="Proteomes" id="UP000596742"/>
    </source>
</evidence>
<feature type="signal peptide" evidence="4">
    <location>
        <begin position="1"/>
        <end position="24"/>
    </location>
</feature>
<evidence type="ECO:0000256" key="4">
    <source>
        <dbReference type="SAM" id="SignalP"/>
    </source>
</evidence>
<dbReference type="Proteomes" id="UP000596742">
    <property type="component" value="Unassembled WGS sequence"/>
</dbReference>
<evidence type="ECO:0000256" key="3">
    <source>
        <dbReference type="ARBA" id="ARBA00022737"/>
    </source>
</evidence>
<dbReference type="PROSITE" id="PS51450">
    <property type="entry name" value="LRR"/>
    <property type="match status" value="3"/>
</dbReference>
<evidence type="ECO:0000313" key="6">
    <source>
        <dbReference type="EMBL" id="VDI48133.1"/>
    </source>
</evidence>
<protein>
    <recommendedName>
        <fullName evidence="5">LRRNT domain-containing protein</fullName>
    </recommendedName>
</protein>
<dbReference type="AlphaFoldDB" id="A0A8B6FCY2"/>
<organism evidence="6 7">
    <name type="scientific">Mytilus galloprovincialis</name>
    <name type="common">Mediterranean mussel</name>
    <dbReference type="NCBI Taxonomy" id="29158"/>
    <lineage>
        <taxon>Eukaryota</taxon>
        <taxon>Metazoa</taxon>
        <taxon>Spiralia</taxon>
        <taxon>Lophotrochozoa</taxon>
        <taxon>Mollusca</taxon>
        <taxon>Bivalvia</taxon>
        <taxon>Autobranchia</taxon>
        <taxon>Pteriomorphia</taxon>
        <taxon>Mytilida</taxon>
        <taxon>Mytiloidea</taxon>
        <taxon>Mytilidae</taxon>
        <taxon>Mytilinae</taxon>
        <taxon>Mytilus</taxon>
    </lineage>
</organism>
<dbReference type="GO" id="GO:0005615">
    <property type="term" value="C:extracellular space"/>
    <property type="evidence" value="ECO:0007669"/>
    <property type="project" value="TreeGrafter"/>
</dbReference>
<dbReference type="Pfam" id="PF13855">
    <property type="entry name" value="LRR_8"/>
    <property type="match status" value="1"/>
</dbReference>
<comment type="caution">
    <text evidence="6">The sequence shown here is derived from an EMBL/GenBank/DDBJ whole genome shotgun (WGS) entry which is preliminary data.</text>
</comment>
<dbReference type="PANTHER" id="PTHR24373:SF370">
    <property type="entry name" value="FISH-LIPS, ISOFORM E"/>
    <property type="match status" value="1"/>
</dbReference>
<dbReference type="InterPro" id="IPR001611">
    <property type="entry name" value="Leu-rich_rpt"/>
</dbReference>